<protein>
    <submittedName>
        <fullName evidence="2">Uncharacterized protein</fullName>
    </submittedName>
</protein>
<sequence length="59" mass="6555">MQGQIEKLLQALQSKVNTSIPSNTDNNPKWEGEEHAKVRQTIVVVDDEDDAPIPNVEKG</sequence>
<feature type="region of interest" description="Disordered" evidence="1">
    <location>
        <begin position="16"/>
        <end position="35"/>
    </location>
</feature>
<comment type="caution">
    <text evidence="2">The sequence shown here is derived from an EMBL/GenBank/DDBJ whole genome shotgun (WGS) entry which is preliminary data.</text>
</comment>
<evidence type="ECO:0000313" key="2">
    <source>
        <dbReference type="EMBL" id="KAK5819417.1"/>
    </source>
</evidence>
<evidence type="ECO:0000256" key="1">
    <source>
        <dbReference type="SAM" id="MobiDB-lite"/>
    </source>
</evidence>
<reference evidence="2 3" key="1">
    <citation type="submission" date="2023-03" db="EMBL/GenBank/DDBJ databases">
        <title>WGS of Gossypium arboreum.</title>
        <authorList>
            <person name="Yu D."/>
        </authorList>
    </citation>
    <scope>NUCLEOTIDE SEQUENCE [LARGE SCALE GENOMIC DNA]</scope>
    <source>
        <tissue evidence="2">Leaf</tissue>
    </source>
</reference>
<dbReference type="Proteomes" id="UP001358586">
    <property type="component" value="Chromosome 7"/>
</dbReference>
<organism evidence="2 3">
    <name type="scientific">Gossypium arboreum</name>
    <name type="common">Tree cotton</name>
    <name type="synonym">Gossypium nanking</name>
    <dbReference type="NCBI Taxonomy" id="29729"/>
    <lineage>
        <taxon>Eukaryota</taxon>
        <taxon>Viridiplantae</taxon>
        <taxon>Streptophyta</taxon>
        <taxon>Embryophyta</taxon>
        <taxon>Tracheophyta</taxon>
        <taxon>Spermatophyta</taxon>
        <taxon>Magnoliopsida</taxon>
        <taxon>eudicotyledons</taxon>
        <taxon>Gunneridae</taxon>
        <taxon>Pentapetalae</taxon>
        <taxon>rosids</taxon>
        <taxon>malvids</taxon>
        <taxon>Malvales</taxon>
        <taxon>Malvaceae</taxon>
        <taxon>Malvoideae</taxon>
        <taxon>Gossypium</taxon>
    </lineage>
</organism>
<dbReference type="EMBL" id="JARKNE010000007">
    <property type="protein sequence ID" value="KAK5819417.1"/>
    <property type="molecule type" value="Genomic_DNA"/>
</dbReference>
<evidence type="ECO:0000313" key="3">
    <source>
        <dbReference type="Proteomes" id="UP001358586"/>
    </source>
</evidence>
<feature type="compositionally biased region" description="Polar residues" evidence="1">
    <location>
        <begin position="16"/>
        <end position="27"/>
    </location>
</feature>
<keyword evidence="3" id="KW-1185">Reference proteome</keyword>
<accession>A0ABR0PE41</accession>
<gene>
    <name evidence="2" type="ORF">PVK06_024417</name>
</gene>
<proteinExistence type="predicted"/>
<name>A0ABR0PE41_GOSAR</name>